<dbReference type="OrthoDB" id="159542at2759"/>
<dbReference type="SUPFAM" id="SSF103657">
    <property type="entry name" value="BAR/IMD domain-like"/>
    <property type="match status" value="1"/>
</dbReference>
<dbReference type="InterPro" id="IPR001849">
    <property type="entry name" value="PH_domain"/>
</dbReference>
<dbReference type="AlphaFoldDB" id="A0A1V9YB72"/>
<accession>A0A1V9YB72</accession>
<dbReference type="Gene3D" id="1.20.1270.60">
    <property type="entry name" value="Arfaptin homology (AH) domain/BAR domain"/>
    <property type="match status" value="1"/>
</dbReference>
<feature type="region of interest" description="Disordered" evidence="1">
    <location>
        <begin position="1"/>
        <end position="31"/>
    </location>
</feature>
<dbReference type="STRING" id="1202772.A0A1V9YB72"/>
<evidence type="ECO:0000313" key="3">
    <source>
        <dbReference type="EMBL" id="OQR82952.1"/>
    </source>
</evidence>
<feature type="compositionally biased region" description="Low complexity" evidence="1">
    <location>
        <begin position="1"/>
        <end position="22"/>
    </location>
</feature>
<feature type="domain" description="PH" evidence="2">
    <location>
        <begin position="383"/>
        <end position="510"/>
    </location>
</feature>
<keyword evidence="4" id="KW-1185">Reference proteome</keyword>
<gene>
    <name evidence="3" type="ORF">ACHHYP_15277</name>
</gene>
<dbReference type="Gene3D" id="2.30.29.30">
    <property type="entry name" value="Pleckstrin-homology domain (PH domain)/Phosphotyrosine-binding domain (PTB)"/>
    <property type="match status" value="1"/>
</dbReference>
<evidence type="ECO:0000256" key="1">
    <source>
        <dbReference type="SAM" id="MobiDB-lite"/>
    </source>
</evidence>
<dbReference type="InterPro" id="IPR027267">
    <property type="entry name" value="AH/BAR_dom_sf"/>
</dbReference>
<dbReference type="PROSITE" id="PS50003">
    <property type="entry name" value="PH_DOMAIN"/>
    <property type="match status" value="1"/>
</dbReference>
<protein>
    <recommendedName>
        <fullName evidence="2">PH domain-containing protein</fullName>
    </recommendedName>
</protein>
<dbReference type="EMBL" id="JNBR01002406">
    <property type="protein sequence ID" value="OQR82952.1"/>
    <property type="molecule type" value="Genomic_DNA"/>
</dbReference>
<evidence type="ECO:0000259" key="2">
    <source>
        <dbReference type="PROSITE" id="PS50003"/>
    </source>
</evidence>
<dbReference type="Proteomes" id="UP000243579">
    <property type="component" value="Unassembled WGS sequence"/>
</dbReference>
<comment type="caution">
    <text evidence="3">The sequence shown here is derived from an EMBL/GenBank/DDBJ whole genome shotgun (WGS) entry which is preliminary data.</text>
</comment>
<reference evidence="3 4" key="1">
    <citation type="journal article" date="2014" name="Genome Biol. Evol.">
        <title>The secreted proteins of Achlya hypogyna and Thraustotheca clavata identify the ancestral oomycete secretome and reveal gene acquisitions by horizontal gene transfer.</title>
        <authorList>
            <person name="Misner I."/>
            <person name="Blouin N."/>
            <person name="Leonard G."/>
            <person name="Richards T.A."/>
            <person name="Lane C.E."/>
        </authorList>
    </citation>
    <scope>NUCLEOTIDE SEQUENCE [LARGE SCALE GENOMIC DNA]</scope>
    <source>
        <strain evidence="3 4">ATCC 48635</strain>
    </source>
</reference>
<proteinExistence type="predicted"/>
<evidence type="ECO:0000313" key="4">
    <source>
        <dbReference type="Proteomes" id="UP000243579"/>
    </source>
</evidence>
<dbReference type="SUPFAM" id="SSF50729">
    <property type="entry name" value="PH domain-like"/>
    <property type="match status" value="1"/>
</dbReference>
<organism evidence="3 4">
    <name type="scientific">Achlya hypogyna</name>
    <name type="common">Oomycete</name>
    <name type="synonym">Protoachlya hypogyna</name>
    <dbReference type="NCBI Taxonomy" id="1202772"/>
    <lineage>
        <taxon>Eukaryota</taxon>
        <taxon>Sar</taxon>
        <taxon>Stramenopiles</taxon>
        <taxon>Oomycota</taxon>
        <taxon>Saprolegniomycetes</taxon>
        <taxon>Saprolegniales</taxon>
        <taxon>Achlyaceae</taxon>
        <taxon>Achlya</taxon>
    </lineage>
</organism>
<name>A0A1V9YB72_ACHHY</name>
<dbReference type="InterPro" id="IPR011993">
    <property type="entry name" value="PH-like_dom_sf"/>
</dbReference>
<sequence length="518" mass="57454">MSDASPSSASPPTSSSGRPPRAVASPPNSQATAEALVAGDVIATSSSPRTAIPRTNSFTKAGTVPDANLNHAMQWRNKSVSCDALRCFEASRKAYIDPAQLADRKYWEVFCQELQTARDTNARLVRFFTLKIQADVAYAESLRRLRLALDGTDVVGPKLQMSSSCDTALNALGESQQQLSEKIETFTHAIQRDVLARPLQEMARARVQQYEETATTMVTEGTALDLMLRAAQKRVQESFAAYDDLFRDMERARQAKQETPGHTADLWLAEAAYGVNVRKLQLARVEYVTGMAQLFQQFKTIEVLRVSVTQTAMDTYLRKQKTIFEELGGTMVEPLGIAQKIHAEKDLLLAIRRIPRNNTAMALADAQEDKFFGTFRSPLSSPLLVYGGFLRYQVSATMFKSWKEMFGAVTQDGYLHLFEWTKEKRSDAVLDALPTSDDGVVCATYASIYLPNSRLAIAKGSVPTFEVIEAVASSGLFSVFKTESTRRHIFQCSSQTELVDWVVAAKRLIPDPTARRLS</sequence>